<name>A0A8X6GRF0_TRICU</name>
<dbReference type="AlphaFoldDB" id="A0A8X6GRF0"/>
<sequence>MPSKLKAWLKAKLGFGGSSIPYKEFKDEHASTTEEVKVEPMTYYNCDHCGYRSSTQKGLRSHLLTCHKIGVGTGRTLDACGHVRGRSSSHPYTIDAVWTQNLANQKLLLPQICHISIYFNNMSRQWLFGPHVWSYLPLPGHHQVYLQHCTSVAVWTTDLVISATAWTPSMYLQHCTSVAVWTTSLVISATAWTPSSVFPALQFSVCLDYKFGHISHCVDTIKCMSSAELQWLFGQQVCSYQPLPELH</sequence>
<organism evidence="1 2">
    <name type="scientific">Trichonephila clavata</name>
    <name type="common">Joro spider</name>
    <name type="synonym">Nephila clavata</name>
    <dbReference type="NCBI Taxonomy" id="2740835"/>
    <lineage>
        <taxon>Eukaryota</taxon>
        <taxon>Metazoa</taxon>
        <taxon>Ecdysozoa</taxon>
        <taxon>Arthropoda</taxon>
        <taxon>Chelicerata</taxon>
        <taxon>Arachnida</taxon>
        <taxon>Araneae</taxon>
        <taxon>Araneomorphae</taxon>
        <taxon>Entelegynae</taxon>
        <taxon>Araneoidea</taxon>
        <taxon>Nephilidae</taxon>
        <taxon>Trichonephila</taxon>
    </lineage>
</organism>
<keyword evidence="2" id="KW-1185">Reference proteome</keyword>
<dbReference type="Proteomes" id="UP000887116">
    <property type="component" value="Unassembled WGS sequence"/>
</dbReference>
<evidence type="ECO:0000313" key="1">
    <source>
        <dbReference type="EMBL" id="GFR09826.1"/>
    </source>
</evidence>
<reference evidence="1" key="1">
    <citation type="submission" date="2020-07" db="EMBL/GenBank/DDBJ databases">
        <title>Multicomponent nature underlies the extraordinary mechanical properties of spider dragline silk.</title>
        <authorList>
            <person name="Kono N."/>
            <person name="Nakamura H."/>
            <person name="Mori M."/>
            <person name="Yoshida Y."/>
            <person name="Ohtoshi R."/>
            <person name="Malay A.D."/>
            <person name="Moran D.A.P."/>
            <person name="Tomita M."/>
            <person name="Numata K."/>
            <person name="Arakawa K."/>
        </authorList>
    </citation>
    <scope>NUCLEOTIDE SEQUENCE</scope>
</reference>
<proteinExistence type="predicted"/>
<comment type="caution">
    <text evidence="1">The sequence shown here is derived from an EMBL/GenBank/DDBJ whole genome shotgun (WGS) entry which is preliminary data.</text>
</comment>
<dbReference type="EMBL" id="BMAO01026450">
    <property type="protein sequence ID" value="GFR09826.1"/>
    <property type="molecule type" value="Genomic_DNA"/>
</dbReference>
<evidence type="ECO:0008006" key="3">
    <source>
        <dbReference type="Google" id="ProtNLM"/>
    </source>
</evidence>
<evidence type="ECO:0000313" key="2">
    <source>
        <dbReference type="Proteomes" id="UP000887116"/>
    </source>
</evidence>
<protein>
    <recommendedName>
        <fullName evidence="3">C2H2-type domain-containing protein</fullName>
    </recommendedName>
</protein>
<accession>A0A8X6GRF0</accession>
<gene>
    <name evidence="1" type="primary">NCL1_34482</name>
    <name evidence="1" type="ORF">TNCT_1641</name>
</gene>